<protein>
    <recommendedName>
        <fullName evidence="3">Tetratricopeptide repeat protein</fullName>
    </recommendedName>
</protein>
<proteinExistence type="predicted"/>
<accession>A0ABS6YKN7</accession>
<sequence length="72" mass="8064">MLGTLARIHLNEGDVTQALAVYDVAAARTGSTEEGRRETVMLMERALAQLKPVLGRRHREVRALQARLARLR</sequence>
<name>A0ABS6YKN7_9ACTN</name>
<evidence type="ECO:0000313" key="2">
    <source>
        <dbReference type="Proteomes" id="UP001197114"/>
    </source>
</evidence>
<keyword evidence="2" id="KW-1185">Reference proteome</keyword>
<dbReference type="EMBL" id="WMBF01000033">
    <property type="protein sequence ID" value="MBW5421136.1"/>
    <property type="molecule type" value="Genomic_DNA"/>
</dbReference>
<organism evidence="1 2">
    <name type="scientific">Streptomyces anatolicus</name>
    <dbReference type="NCBI Taxonomy" id="2675858"/>
    <lineage>
        <taxon>Bacteria</taxon>
        <taxon>Bacillati</taxon>
        <taxon>Actinomycetota</taxon>
        <taxon>Actinomycetes</taxon>
        <taxon>Kitasatosporales</taxon>
        <taxon>Streptomycetaceae</taxon>
        <taxon>Streptomyces</taxon>
    </lineage>
</organism>
<evidence type="ECO:0000313" key="1">
    <source>
        <dbReference type="EMBL" id="MBW5421136.1"/>
    </source>
</evidence>
<gene>
    <name evidence="1" type="ORF">GKQ77_06090</name>
</gene>
<comment type="caution">
    <text evidence="1">The sequence shown here is derived from an EMBL/GenBank/DDBJ whole genome shotgun (WGS) entry which is preliminary data.</text>
</comment>
<dbReference type="Proteomes" id="UP001197114">
    <property type="component" value="Unassembled WGS sequence"/>
</dbReference>
<reference evidence="1 2" key="1">
    <citation type="submission" date="2019-11" db="EMBL/GenBank/DDBJ databases">
        <authorList>
            <person name="Ay H."/>
        </authorList>
    </citation>
    <scope>NUCLEOTIDE SEQUENCE [LARGE SCALE GENOMIC DNA]</scope>
    <source>
        <strain evidence="1 2">BG9H</strain>
    </source>
</reference>
<evidence type="ECO:0008006" key="3">
    <source>
        <dbReference type="Google" id="ProtNLM"/>
    </source>
</evidence>